<comment type="similarity">
    <text evidence="1">Belongs to the intimin/invasin family.</text>
</comment>
<dbReference type="InterPro" id="IPR013783">
    <property type="entry name" value="Ig-like_fold"/>
</dbReference>
<dbReference type="PROSITE" id="PS51159">
    <property type="entry name" value="CBM21"/>
    <property type="match status" value="2"/>
</dbReference>
<evidence type="ECO:0000256" key="1">
    <source>
        <dbReference type="ARBA" id="ARBA00010116"/>
    </source>
</evidence>
<feature type="domain" description="CBM21" evidence="4">
    <location>
        <begin position="25"/>
        <end position="133"/>
    </location>
</feature>
<feature type="domain" description="Big-1" evidence="3">
    <location>
        <begin position="253"/>
        <end position="342"/>
    </location>
</feature>
<proteinExistence type="inferred from homology"/>
<feature type="domain" description="Big-1" evidence="3">
    <location>
        <begin position="631"/>
        <end position="722"/>
    </location>
</feature>
<evidence type="ECO:0000313" key="6">
    <source>
        <dbReference type="Proteomes" id="UP000812277"/>
    </source>
</evidence>
<evidence type="ECO:0000259" key="3">
    <source>
        <dbReference type="PROSITE" id="PS51127"/>
    </source>
</evidence>
<keyword evidence="6" id="KW-1185">Reference proteome</keyword>
<feature type="signal peptide" evidence="2">
    <location>
        <begin position="1"/>
        <end position="28"/>
    </location>
</feature>
<feature type="domain" description="Big-1" evidence="3">
    <location>
        <begin position="444"/>
        <end position="533"/>
    </location>
</feature>
<feature type="domain" description="Big-1" evidence="3">
    <location>
        <begin position="1108"/>
        <end position="1197"/>
    </location>
</feature>
<dbReference type="Pfam" id="PF03370">
    <property type="entry name" value="CBM_21"/>
    <property type="match status" value="2"/>
</dbReference>
<dbReference type="SUPFAM" id="SSF49373">
    <property type="entry name" value="Invasin/intimin cell-adhesion fragments"/>
    <property type="match status" value="10"/>
</dbReference>
<evidence type="ECO:0000313" key="5">
    <source>
        <dbReference type="EMBL" id="MBW7476807.1"/>
    </source>
</evidence>
<sequence>MKRVLLWLLVSAMLASLTPSVFDGKAYAAPSQVKLLLAKVEKGCPSGCYEFSGGIEVDNIGYQKEVYVHYTTGNGQWYDIPASYAGKTEANLEGWVFNAIVSDTNNPIRFAIKYNVNGQTYWDNNNNQDYQIGGSAPDRVLAKSFLSLDTADFGSANAFSGRIYLKNITHHKKVTIRYTTDNWASYKEKDAVYGSPLPKSNNSLEFWDFNVDVAPNVREVRYIIAYVANGVTYWDNNYKRDHVVTAKQAVPAVLTLTPQSQSAAAGTNAAIRVRLTDSANNPVKQQTISLTAAGNATLPSSVTTDNNGEADVLVTSQQAGTVTVTGSVNGYSITGTAQITFVPENSSYVLTLTPQTQSAAAGTNAVVRLRLTDRFNNAVKQQAISLTATGNATLPSTVTTNSSGEADVSVTSQQAGTVTVTGKVPGSTVSGTAQITFTPDNTVTLKLTPQSATAVVGTRPTVRVRLTDKYNNPVRQAAITMSATGSGFVPASLTTDNNGEGAFLVGGVQTGTVYISATATGYSVTAATQIVFTPDLGSAVLTLIPEEDSATAGTGTTVRIRLTDQYNNPIRQTSVQLSGSGGVVLPASVTTNSNGEAVLTVTSEKAGNATVTASFNGITASAQLKIIPDVPASLTAEPDTTSSFAGAGVNIRYTLKDRFGNSIPNATISLSATGNAVLPASITTDASGRAELSVMSEKAGTVVVTATVDRTEVAAATTIQLAPDQPASVSFVAQHSSVVVGTSNSIQAIVTDRFNNPVPNVSINLSATGGADLPAVIKTDHEGKASAAVTSQQAGNVAITGTVNDSSVSGTIQIGFTPDDQSVNLTLTPQNITAVVGMSTAVGIRLTDKLNNPLANTAVQLAVTGNPLAVPSSLVTNANGEAVIIVTSQQMGTSEIKATFNEAIATARVILVADDPSQIILTPASDSAVVGTNAGMKFRLTDRYGNPVSNRTLQLQATGEADIPSTVATDENGEAVVNVTSQKVGNVVVTAAVEGSTVTGTASVSFTVGEPALLTLTPPSSTAVVGKSKEIRLRLTDRFGNIIPNASVGLTATGTASLPASVTTDHSGEAVFAVSSVKAGSTYVAAAVTGTAAEGTARIQFTPEAPAKIIFQLPLPQLIVDEVGILRATLVDKYGNGIPNQTLNLTATKSLAVQLTTVTNANGEAIIILGNPVAETATVTAKAANGVTGSATITSRR</sequence>
<dbReference type="InterPro" id="IPR005036">
    <property type="entry name" value="CBM21_dom"/>
</dbReference>
<feature type="domain" description="Big-1" evidence="3">
    <location>
        <begin position="918"/>
        <end position="1007"/>
    </location>
</feature>
<dbReference type="Pfam" id="PF02369">
    <property type="entry name" value="Big_1"/>
    <property type="match status" value="9"/>
</dbReference>
<organism evidence="5 6">
    <name type="scientific">Paenibacillus oenotherae</name>
    <dbReference type="NCBI Taxonomy" id="1435645"/>
    <lineage>
        <taxon>Bacteria</taxon>
        <taxon>Bacillati</taxon>
        <taxon>Bacillota</taxon>
        <taxon>Bacilli</taxon>
        <taxon>Bacillales</taxon>
        <taxon>Paenibacillaceae</taxon>
        <taxon>Paenibacillus</taxon>
    </lineage>
</organism>
<reference evidence="5 6" key="1">
    <citation type="submission" date="2021-07" db="EMBL/GenBank/DDBJ databases">
        <title>Paenibacillus radiodurans sp. nov., isolated from the southeastern edge of Tengger Desert.</title>
        <authorList>
            <person name="Zhang G."/>
        </authorList>
    </citation>
    <scope>NUCLEOTIDE SEQUENCE [LARGE SCALE GENOMIC DNA]</scope>
    <source>
        <strain evidence="5 6">DT7-4</strain>
    </source>
</reference>
<dbReference type="PROSITE" id="PS51127">
    <property type="entry name" value="BIG1"/>
    <property type="match status" value="10"/>
</dbReference>
<dbReference type="Gene3D" id="2.60.40.10">
    <property type="entry name" value="Immunoglobulins"/>
    <property type="match status" value="10"/>
</dbReference>
<feature type="chain" id="PRO_5046032917" evidence="2">
    <location>
        <begin position="29"/>
        <end position="1197"/>
    </location>
</feature>
<gene>
    <name evidence="5" type="ORF">K0T92_19000</name>
</gene>
<dbReference type="PANTHER" id="PTHR39576">
    <property type="entry name" value="ATTACHING AND EFFACING PROTEIN HOMOLOG-RELATED-RELATED"/>
    <property type="match status" value="1"/>
</dbReference>
<accession>A0ABS7DA39</accession>
<feature type="domain" description="Big-1" evidence="3">
    <location>
        <begin position="540"/>
        <end position="630"/>
    </location>
</feature>
<dbReference type="InterPro" id="IPR051715">
    <property type="entry name" value="Intimin-Invasin_domain"/>
</dbReference>
<dbReference type="SMART" id="SM00634">
    <property type="entry name" value="BID_1"/>
    <property type="match status" value="10"/>
</dbReference>
<dbReference type="EMBL" id="JAHZIJ010000016">
    <property type="protein sequence ID" value="MBW7476807.1"/>
    <property type="molecule type" value="Genomic_DNA"/>
</dbReference>
<evidence type="ECO:0000259" key="4">
    <source>
        <dbReference type="PROSITE" id="PS51159"/>
    </source>
</evidence>
<dbReference type="InterPro" id="IPR003344">
    <property type="entry name" value="Big_1_dom"/>
</dbReference>
<feature type="domain" description="Big-1" evidence="3">
    <location>
        <begin position="728"/>
        <end position="817"/>
    </location>
</feature>
<comment type="caution">
    <text evidence="5">The sequence shown here is derived from an EMBL/GenBank/DDBJ whole genome shotgun (WGS) entry which is preliminary data.</text>
</comment>
<keyword evidence="2" id="KW-0732">Signal</keyword>
<dbReference type="Proteomes" id="UP000812277">
    <property type="component" value="Unassembled WGS sequence"/>
</dbReference>
<dbReference type="InterPro" id="IPR008964">
    <property type="entry name" value="Invasin/intimin_cell_adhesion"/>
</dbReference>
<protein>
    <submittedName>
        <fullName evidence="5">Ig-like domain-containing protein</fullName>
    </submittedName>
</protein>
<feature type="domain" description="Big-1" evidence="3">
    <location>
        <begin position="822"/>
        <end position="912"/>
    </location>
</feature>
<dbReference type="InterPro" id="IPR038175">
    <property type="entry name" value="CBM21_dom_sf"/>
</dbReference>
<evidence type="ECO:0000256" key="2">
    <source>
        <dbReference type="SAM" id="SignalP"/>
    </source>
</evidence>
<feature type="domain" description="CBM21" evidence="4">
    <location>
        <begin position="138"/>
        <end position="245"/>
    </location>
</feature>
<feature type="domain" description="Big-1" evidence="3">
    <location>
        <begin position="349"/>
        <end position="438"/>
    </location>
</feature>
<dbReference type="Gene3D" id="2.60.40.2440">
    <property type="entry name" value="Carbohydrate binding type-21 domain"/>
    <property type="match status" value="2"/>
</dbReference>
<dbReference type="PANTHER" id="PTHR39576:SF1">
    <property type="entry name" value="INVASIN"/>
    <property type="match status" value="1"/>
</dbReference>
<name>A0ABS7DA39_9BACL</name>
<dbReference type="RefSeq" id="WP_219874052.1">
    <property type="nucleotide sequence ID" value="NZ_JAHZIJ010000016.1"/>
</dbReference>
<feature type="domain" description="Big-1" evidence="3">
    <location>
        <begin position="1013"/>
        <end position="1102"/>
    </location>
</feature>